<dbReference type="Pfam" id="PF26557">
    <property type="entry name" value="Cullin_AB"/>
    <property type="match status" value="1"/>
</dbReference>
<accession>A0A4P9ZGB7</accession>
<dbReference type="EMBL" id="ML004435">
    <property type="protein sequence ID" value="RKP32005.1"/>
    <property type="molecule type" value="Genomic_DNA"/>
</dbReference>
<dbReference type="SMART" id="SM00884">
    <property type="entry name" value="Cullin_Nedd8"/>
    <property type="match status" value="1"/>
</dbReference>
<dbReference type="PANTHER" id="PTHR11932">
    <property type="entry name" value="CULLIN"/>
    <property type="match status" value="1"/>
</dbReference>
<evidence type="ECO:0000256" key="2">
    <source>
        <dbReference type="ARBA" id="ARBA00022499"/>
    </source>
</evidence>
<keyword evidence="9" id="KW-1185">Reference proteome</keyword>
<name>A0A4P9ZGB7_9ASCO</name>
<evidence type="ECO:0000313" key="9">
    <source>
        <dbReference type="Proteomes" id="UP000268321"/>
    </source>
</evidence>
<evidence type="ECO:0000256" key="1">
    <source>
        <dbReference type="ARBA" id="ARBA00006019"/>
    </source>
</evidence>
<dbReference type="GO" id="GO:0031625">
    <property type="term" value="F:ubiquitin protein ligase binding"/>
    <property type="evidence" value="ECO:0007669"/>
    <property type="project" value="InterPro"/>
</dbReference>
<dbReference type="SUPFAM" id="SSF74788">
    <property type="entry name" value="Cullin repeat-like"/>
    <property type="match status" value="1"/>
</dbReference>
<proteinExistence type="inferred from homology"/>
<dbReference type="FunFam" id="1.10.10.10:FF:000014">
    <property type="entry name" value="Cullin 1"/>
    <property type="match status" value="1"/>
</dbReference>
<dbReference type="InterPro" id="IPR001373">
    <property type="entry name" value="Cullin_N"/>
</dbReference>
<evidence type="ECO:0000313" key="8">
    <source>
        <dbReference type="EMBL" id="RKP32005.1"/>
    </source>
</evidence>
<dbReference type="AlphaFoldDB" id="A0A4P9ZGB7"/>
<evidence type="ECO:0000256" key="4">
    <source>
        <dbReference type="PROSITE-ProRule" id="PRU00330"/>
    </source>
</evidence>
<evidence type="ECO:0000256" key="5">
    <source>
        <dbReference type="RuleBase" id="RU003829"/>
    </source>
</evidence>
<feature type="region of interest" description="Disordered" evidence="6">
    <location>
        <begin position="1"/>
        <end position="22"/>
    </location>
</feature>
<dbReference type="Pfam" id="PF00888">
    <property type="entry name" value="Cullin"/>
    <property type="match status" value="1"/>
</dbReference>
<reference evidence="9" key="1">
    <citation type="journal article" date="2018" name="Nat. Microbiol.">
        <title>Leveraging single-cell genomics to expand the fungal tree of life.</title>
        <authorList>
            <person name="Ahrendt S.R."/>
            <person name="Quandt C.A."/>
            <person name="Ciobanu D."/>
            <person name="Clum A."/>
            <person name="Salamov A."/>
            <person name="Andreopoulos B."/>
            <person name="Cheng J.F."/>
            <person name="Woyke T."/>
            <person name="Pelin A."/>
            <person name="Henrissat B."/>
            <person name="Reynolds N.K."/>
            <person name="Benny G.L."/>
            <person name="Smith M.E."/>
            <person name="James T.Y."/>
            <person name="Grigoriev I.V."/>
        </authorList>
    </citation>
    <scope>NUCLEOTIDE SEQUENCE [LARGE SCALE GENOMIC DNA]</scope>
    <source>
        <strain evidence="9">Baker2002</strain>
    </source>
</reference>
<feature type="domain" description="Cullin family profile" evidence="7">
    <location>
        <begin position="470"/>
        <end position="747"/>
    </location>
</feature>
<dbReference type="InterPro" id="IPR016157">
    <property type="entry name" value="Cullin_CS"/>
</dbReference>
<organism evidence="8 9">
    <name type="scientific">Metschnikowia bicuspidata</name>
    <dbReference type="NCBI Taxonomy" id="27322"/>
    <lineage>
        <taxon>Eukaryota</taxon>
        <taxon>Fungi</taxon>
        <taxon>Dikarya</taxon>
        <taxon>Ascomycota</taxon>
        <taxon>Saccharomycotina</taxon>
        <taxon>Pichiomycetes</taxon>
        <taxon>Metschnikowiaceae</taxon>
        <taxon>Metschnikowia</taxon>
    </lineage>
</organism>
<protein>
    <submittedName>
        <fullName evidence="8">Cullin-domain-containing protein</fullName>
    </submittedName>
</protein>
<dbReference type="InterPro" id="IPR059120">
    <property type="entry name" value="Cullin-like_AB"/>
</dbReference>
<dbReference type="Gene3D" id="3.30.230.130">
    <property type="entry name" value="Cullin, Chain C, Domain 2"/>
    <property type="match status" value="1"/>
</dbReference>
<dbReference type="SUPFAM" id="SSF75632">
    <property type="entry name" value="Cullin homology domain"/>
    <property type="match status" value="1"/>
</dbReference>
<dbReference type="OrthoDB" id="27073at2759"/>
<dbReference type="Gene3D" id="1.20.1310.10">
    <property type="entry name" value="Cullin Repeats"/>
    <property type="match status" value="4"/>
</dbReference>
<keyword evidence="2" id="KW-1017">Isopeptide bond</keyword>
<dbReference type="SUPFAM" id="SSF46785">
    <property type="entry name" value="Winged helix' DNA-binding domain"/>
    <property type="match status" value="1"/>
</dbReference>
<feature type="compositionally biased region" description="Basic residues" evidence="6">
    <location>
        <begin position="1"/>
        <end position="14"/>
    </location>
</feature>
<dbReference type="InterPro" id="IPR036390">
    <property type="entry name" value="WH_DNA-bd_sf"/>
</dbReference>
<dbReference type="Proteomes" id="UP000268321">
    <property type="component" value="Unassembled WGS sequence"/>
</dbReference>
<dbReference type="InterPro" id="IPR016158">
    <property type="entry name" value="Cullin_homology"/>
</dbReference>
<keyword evidence="3" id="KW-0832">Ubl conjugation</keyword>
<dbReference type="InterPro" id="IPR036317">
    <property type="entry name" value="Cullin_homology_sf"/>
</dbReference>
<dbReference type="SMART" id="SM00182">
    <property type="entry name" value="CULLIN"/>
    <property type="match status" value="1"/>
</dbReference>
<dbReference type="InterPro" id="IPR045093">
    <property type="entry name" value="Cullin"/>
</dbReference>
<dbReference type="GO" id="GO:0006511">
    <property type="term" value="P:ubiquitin-dependent protein catabolic process"/>
    <property type="evidence" value="ECO:0007669"/>
    <property type="project" value="InterPro"/>
</dbReference>
<evidence type="ECO:0000256" key="6">
    <source>
        <dbReference type="SAM" id="MobiDB-lite"/>
    </source>
</evidence>
<dbReference type="InterPro" id="IPR019559">
    <property type="entry name" value="Cullin_neddylation_domain"/>
</dbReference>
<evidence type="ECO:0000256" key="3">
    <source>
        <dbReference type="ARBA" id="ARBA00022843"/>
    </source>
</evidence>
<evidence type="ECO:0000259" key="7">
    <source>
        <dbReference type="PROSITE" id="PS50069"/>
    </source>
</evidence>
<dbReference type="InterPro" id="IPR036388">
    <property type="entry name" value="WH-like_DNA-bd_sf"/>
</dbReference>
<dbReference type="Gene3D" id="1.10.10.10">
    <property type="entry name" value="Winged helix-like DNA-binding domain superfamily/Winged helix DNA-binding domain"/>
    <property type="match status" value="1"/>
</dbReference>
<gene>
    <name evidence="8" type="ORF">METBISCDRAFT_12920</name>
</gene>
<dbReference type="InterPro" id="IPR016159">
    <property type="entry name" value="Cullin_repeat-like_dom_sf"/>
</dbReference>
<dbReference type="PROSITE" id="PS01256">
    <property type="entry name" value="CULLIN_1"/>
    <property type="match status" value="1"/>
</dbReference>
<sequence>MYTASRRTKIRPPRKSSGPASCTTESFNYEASWRDLADAIEQIQQKNVSTLLYEQLYRKAYAVVLGKCGAKLYSNVSELITKHLLSRRLAVLEVLETSFTNTNEEFLKVVVQEWSEHLQMMKFISDVLMYLNRAYVKENKKLLTYDLGIVLFDVSFLRYNNMEVGTRIVQAVVDEITKSRNGVVITTRLYLAQTISMMQTLLEERTGTALSLPASQGQSYFYREEFETVFLKKSEEYFLALADEYMASANGTSYLRAIHAYIRDEELRLRSLLPRQENKETASHSDTFFLIKSLMENSLVKNRIGRVITYPKENQGLLYWLEPILLASSSFILTGMSPGSAPDYTSELHILYELVGRIDPEHYILKHHLRETVILQGSTLPVLVTGHLEQTTAASVAGKVKKASSSFNSPNFAVLWVGMVLDYYQRLLSLVQSAFEGDPSVSQTIYDAIREIVNIPNPGACKRSLAPTTNAPELLSIYMDLQIKHLSKSLGANKLAAGYNVSLDETEDFLKKSLSFLGLIKDKDAFEAHYAAHFAKRFLNAKTSFNSTLAIAGNDLEELLISKLGEELSRNGSSFEKIVKMRKDVKLSQTVTNEWKSHVSANNIDLVDFELKICNLSDWPKSMTKDHKSYHNLDGQINFIWPSVLRKTMRSFEEYWQTEKKNYNKTLYWSAKFGLMDMRITYPSKTYDINMSTFAGIIILLFAPLSTDASGEPVLAFAEKRILKYEEILELTKIPELELKRQLQSIAVAPRLRLLVKSPMTKDVNIGDEFRLNEKFKSPSTKVKVLTVSAASSKSGAARADGQEEALEVEGYYIEEGRKQLLNAVIVRIMKSRRQLTHHELIEGIMSQLQNRFEPQMLVIKRRIEDLIDKEYLKRDSDSPHVYHYIA</sequence>
<dbReference type="Pfam" id="PF10557">
    <property type="entry name" value="Cullin_Nedd8"/>
    <property type="match status" value="1"/>
</dbReference>
<comment type="similarity">
    <text evidence="1 4 5">Belongs to the cullin family.</text>
</comment>
<dbReference type="GO" id="GO:0031461">
    <property type="term" value="C:cullin-RING ubiquitin ligase complex"/>
    <property type="evidence" value="ECO:0007669"/>
    <property type="project" value="InterPro"/>
</dbReference>
<dbReference type="PROSITE" id="PS50069">
    <property type="entry name" value="CULLIN_2"/>
    <property type="match status" value="1"/>
</dbReference>